<name>A0A2U2C9I8_9RHOB</name>
<evidence type="ECO:0000313" key="3">
    <source>
        <dbReference type="Proteomes" id="UP000244940"/>
    </source>
</evidence>
<protein>
    <submittedName>
        <fullName evidence="2">Uncharacterized protein</fullName>
    </submittedName>
</protein>
<evidence type="ECO:0000256" key="1">
    <source>
        <dbReference type="SAM" id="Phobius"/>
    </source>
</evidence>
<feature type="transmembrane region" description="Helical" evidence="1">
    <location>
        <begin position="34"/>
        <end position="56"/>
    </location>
</feature>
<dbReference type="OrthoDB" id="8601734at2"/>
<sequence>MLIDLMGALATGFGLMGLVLMLNRLVLRGALGRWIYPASVAAGMILYTVWAEYTWADRTIDALPQLALVSEDGDAVIYRPWTYVWPQTTRMVALDLSQTRTHPQQPGLVMTRIVLIGRWQPMRAVTVVYDCPAHRRADLREGVALNADGTLEGADWTALEQGDAALRAACSAVEEEVDEQGSGA</sequence>
<dbReference type="GeneID" id="94365428"/>
<gene>
    <name evidence="2" type="ORF">C4N9_11050</name>
</gene>
<dbReference type="AlphaFoldDB" id="A0A2U2C9I8"/>
<keyword evidence="1" id="KW-0472">Membrane</keyword>
<organism evidence="2 3">
    <name type="scientific">Pararhodobacter marinus</name>
    <dbReference type="NCBI Taxonomy" id="2184063"/>
    <lineage>
        <taxon>Bacteria</taxon>
        <taxon>Pseudomonadati</taxon>
        <taxon>Pseudomonadota</taxon>
        <taxon>Alphaproteobacteria</taxon>
        <taxon>Rhodobacterales</taxon>
        <taxon>Paracoccaceae</taxon>
        <taxon>Pararhodobacter</taxon>
    </lineage>
</organism>
<comment type="caution">
    <text evidence="2">The sequence shown here is derived from an EMBL/GenBank/DDBJ whole genome shotgun (WGS) entry which is preliminary data.</text>
</comment>
<proteinExistence type="predicted"/>
<evidence type="ECO:0000313" key="2">
    <source>
        <dbReference type="EMBL" id="PWE28522.1"/>
    </source>
</evidence>
<keyword evidence="1" id="KW-1133">Transmembrane helix</keyword>
<dbReference type="EMBL" id="QEYD01000006">
    <property type="protein sequence ID" value="PWE28522.1"/>
    <property type="molecule type" value="Genomic_DNA"/>
</dbReference>
<dbReference type="Proteomes" id="UP000244940">
    <property type="component" value="Unassembled WGS sequence"/>
</dbReference>
<keyword evidence="3" id="KW-1185">Reference proteome</keyword>
<keyword evidence="1" id="KW-0812">Transmembrane</keyword>
<feature type="transmembrane region" description="Helical" evidence="1">
    <location>
        <begin position="6"/>
        <end position="27"/>
    </location>
</feature>
<reference evidence="2 3" key="1">
    <citation type="submission" date="2018-05" db="EMBL/GenBank/DDBJ databases">
        <title>Pararhodobacter marina sp. nov., isolated from deep-sea water of the Indian Ocean.</title>
        <authorList>
            <person name="Lai Q.Sr."/>
            <person name="Liu X."/>
            <person name="Shao Z."/>
        </authorList>
    </citation>
    <scope>NUCLEOTIDE SEQUENCE [LARGE SCALE GENOMIC DNA]</scope>
    <source>
        <strain evidence="2 3">CIC4N-9</strain>
    </source>
</reference>
<dbReference type="RefSeq" id="WP_109533383.1">
    <property type="nucleotide sequence ID" value="NZ_QEYD01000006.1"/>
</dbReference>
<accession>A0A2U2C9I8</accession>